<reference evidence="1" key="1">
    <citation type="submission" date="2018-05" db="EMBL/GenBank/DDBJ databases">
        <authorList>
            <person name="Lanie J.A."/>
            <person name="Ng W.-L."/>
            <person name="Kazmierczak K.M."/>
            <person name="Andrzejewski T.M."/>
            <person name="Davidsen T.M."/>
            <person name="Wayne K.J."/>
            <person name="Tettelin H."/>
            <person name="Glass J.I."/>
            <person name="Rusch D."/>
            <person name="Podicherti R."/>
            <person name="Tsui H.-C.T."/>
            <person name="Winkler M.E."/>
        </authorList>
    </citation>
    <scope>NUCLEOTIDE SEQUENCE</scope>
</reference>
<gene>
    <name evidence="1" type="ORF">METZ01_LOCUS44846</name>
</gene>
<dbReference type="EMBL" id="UINC01002023">
    <property type="protein sequence ID" value="SUZ91992.1"/>
    <property type="molecule type" value="Genomic_DNA"/>
</dbReference>
<dbReference type="AlphaFoldDB" id="A0A381RJI5"/>
<protein>
    <submittedName>
        <fullName evidence="1">Uncharacterized protein</fullName>
    </submittedName>
</protein>
<sequence length="151" mass="17419">MNDYLTLVGDFKDVSEYDDLQIIWMLENPRVKFENGEALFLVHANFTHGQLNIRKDIKLKIDIQFNSRKNTVQLIITDPVIKMERNGEILEELDISDIYQSDFVFSGPMLINDSFTIKTAEGKEKFDVTTQDPIITIESGVIEIAIDLLYE</sequence>
<proteinExistence type="predicted"/>
<accession>A0A381RJI5</accession>
<evidence type="ECO:0000313" key="1">
    <source>
        <dbReference type="EMBL" id="SUZ91992.1"/>
    </source>
</evidence>
<organism evidence="1">
    <name type="scientific">marine metagenome</name>
    <dbReference type="NCBI Taxonomy" id="408172"/>
    <lineage>
        <taxon>unclassified sequences</taxon>
        <taxon>metagenomes</taxon>
        <taxon>ecological metagenomes</taxon>
    </lineage>
</organism>
<name>A0A381RJI5_9ZZZZ</name>